<organism evidence="3 4">
    <name type="scientific">Lacisediminihabitans changchengi</name>
    <dbReference type="NCBI Taxonomy" id="2787634"/>
    <lineage>
        <taxon>Bacteria</taxon>
        <taxon>Bacillati</taxon>
        <taxon>Actinomycetota</taxon>
        <taxon>Actinomycetes</taxon>
        <taxon>Micrococcales</taxon>
        <taxon>Microbacteriaceae</taxon>
        <taxon>Lacisediminihabitans</taxon>
    </lineage>
</organism>
<feature type="transmembrane region" description="Helical" evidence="2">
    <location>
        <begin position="86"/>
        <end position="109"/>
    </location>
</feature>
<dbReference type="EMBL" id="JAEPES010000005">
    <property type="protein sequence ID" value="MBK4348748.1"/>
    <property type="molecule type" value="Genomic_DNA"/>
</dbReference>
<dbReference type="RefSeq" id="WP_200556996.1">
    <property type="nucleotide sequence ID" value="NZ_JAEPES010000005.1"/>
</dbReference>
<keyword evidence="2" id="KW-0472">Membrane</keyword>
<feature type="transmembrane region" description="Helical" evidence="2">
    <location>
        <begin position="17"/>
        <end position="36"/>
    </location>
</feature>
<keyword evidence="4" id="KW-1185">Reference proteome</keyword>
<reference evidence="3" key="1">
    <citation type="submission" date="2021-01" db="EMBL/GenBank/DDBJ databases">
        <title>Lacisediminihabitans sp. nov. strain G11-30, isolated from Antarctic Soil.</title>
        <authorList>
            <person name="Li J."/>
        </authorList>
    </citation>
    <scope>NUCLEOTIDE SEQUENCE</scope>
    <source>
        <strain evidence="3">G11-30</strain>
    </source>
</reference>
<accession>A0A934SNF6</accession>
<dbReference type="Pfam" id="PF19650">
    <property type="entry name" value="DUF6153"/>
    <property type="match status" value="1"/>
</dbReference>
<name>A0A934SNF6_9MICO</name>
<evidence type="ECO:0000313" key="4">
    <source>
        <dbReference type="Proteomes" id="UP000636458"/>
    </source>
</evidence>
<dbReference type="InterPro" id="IPR046151">
    <property type="entry name" value="DUF6153"/>
</dbReference>
<protein>
    <submittedName>
        <fullName evidence="3">Uncharacterized protein</fullName>
    </submittedName>
</protein>
<proteinExistence type="predicted"/>
<keyword evidence="2" id="KW-0812">Transmembrane</keyword>
<comment type="caution">
    <text evidence="3">The sequence shown here is derived from an EMBL/GenBank/DDBJ whole genome shotgun (WGS) entry which is preliminary data.</text>
</comment>
<evidence type="ECO:0000256" key="2">
    <source>
        <dbReference type="SAM" id="Phobius"/>
    </source>
</evidence>
<dbReference type="Proteomes" id="UP000636458">
    <property type="component" value="Unassembled WGS sequence"/>
</dbReference>
<evidence type="ECO:0000313" key="3">
    <source>
        <dbReference type="EMBL" id="MBK4348748.1"/>
    </source>
</evidence>
<feature type="region of interest" description="Disordered" evidence="1">
    <location>
        <begin position="113"/>
        <end position="139"/>
    </location>
</feature>
<gene>
    <name evidence="3" type="ORF">IV501_13980</name>
</gene>
<evidence type="ECO:0000256" key="1">
    <source>
        <dbReference type="SAM" id="MobiDB-lite"/>
    </source>
</evidence>
<sequence length="139" mass="14631">MTIGFSRLGKLWPQRSLLPALGVIAILLGLLGMHYLPVDSLIANDSMVAMSTSGDIGGPAAPVLSPASHRPAAHETSMAMEEMACVLAISITGLFLLIGPGLPTGWTGLKALRSPPRDWRTTTPPPRPPSLDLLSISRT</sequence>
<keyword evidence="2" id="KW-1133">Transmembrane helix</keyword>
<dbReference type="AlphaFoldDB" id="A0A934SNF6"/>
<feature type="compositionally biased region" description="Low complexity" evidence="1">
    <location>
        <begin position="130"/>
        <end position="139"/>
    </location>
</feature>